<organism evidence="3 4">
    <name type="scientific">Orchesella dallaii</name>
    <dbReference type="NCBI Taxonomy" id="48710"/>
    <lineage>
        <taxon>Eukaryota</taxon>
        <taxon>Metazoa</taxon>
        <taxon>Ecdysozoa</taxon>
        <taxon>Arthropoda</taxon>
        <taxon>Hexapoda</taxon>
        <taxon>Collembola</taxon>
        <taxon>Entomobryomorpha</taxon>
        <taxon>Entomobryoidea</taxon>
        <taxon>Orchesellidae</taxon>
        <taxon>Orchesellinae</taxon>
        <taxon>Orchesella</taxon>
    </lineage>
</organism>
<keyword evidence="2" id="KW-0812">Transmembrane</keyword>
<accession>A0ABP1RU48</accession>
<dbReference type="Proteomes" id="UP001642540">
    <property type="component" value="Unassembled WGS sequence"/>
</dbReference>
<keyword evidence="4" id="KW-1185">Reference proteome</keyword>
<evidence type="ECO:0000313" key="4">
    <source>
        <dbReference type="Proteomes" id="UP001642540"/>
    </source>
</evidence>
<evidence type="ECO:0000256" key="1">
    <source>
        <dbReference type="SAM" id="MobiDB-lite"/>
    </source>
</evidence>
<feature type="compositionally biased region" description="Low complexity" evidence="1">
    <location>
        <begin position="162"/>
        <end position="177"/>
    </location>
</feature>
<keyword evidence="2" id="KW-0472">Membrane</keyword>
<reference evidence="3 4" key="1">
    <citation type="submission" date="2024-08" db="EMBL/GenBank/DDBJ databases">
        <authorList>
            <person name="Cucini C."/>
            <person name="Frati F."/>
        </authorList>
    </citation>
    <scope>NUCLEOTIDE SEQUENCE [LARGE SCALE GENOMIC DNA]</scope>
</reference>
<comment type="caution">
    <text evidence="3">The sequence shown here is derived from an EMBL/GenBank/DDBJ whole genome shotgun (WGS) entry which is preliminary data.</text>
</comment>
<name>A0ABP1RU48_9HEXA</name>
<sequence length="226" mass="26149">MEQFRVCAQEIGSCTRCIASNCWYAQFTSGHWSCIDKLAGWRDIVRVIAPHFPEMCEKLKASTMELPEPSTSNQDDSLWIFVLGIVQVITILIMSIGFWILFARDQRLVRAIESIPAQIQQLYRHQNHQFNQLRPVQENAVFSDDDDDEAEIHRRNMNPFLQQSPAPITSAAPSSSQHQEIEMEQERNDDDNEYSSSEDDEPEVLPQAGIISKFGRIIRRPNFFRY</sequence>
<evidence type="ECO:0000313" key="3">
    <source>
        <dbReference type="EMBL" id="CAL8135889.1"/>
    </source>
</evidence>
<keyword evidence="2" id="KW-1133">Transmembrane helix</keyword>
<protein>
    <submittedName>
        <fullName evidence="3">Uncharacterized protein</fullName>
    </submittedName>
</protein>
<feature type="compositionally biased region" description="Acidic residues" evidence="1">
    <location>
        <begin position="187"/>
        <end position="203"/>
    </location>
</feature>
<dbReference type="EMBL" id="CAXLJM020000109">
    <property type="protein sequence ID" value="CAL8135889.1"/>
    <property type="molecule type" value="Genomic_DNA"/>
</dbReference>
<evidence type="ECO:0000256" key="2">
    <source>
        <dbReference type="SAM" id="Phobius"/>
    </source>
</evidence>
<feature type="transmembrane region" description="Helical" evidence="2">
    <location>
        <begin position="78"/>
        <end position="102"/>
    </location>
</feature>
<proteinExistence type="predicted"/>
<gene>
    <name evidence="3" type="ORF">ODALV1_LOCUS26190</name>
</gene>
<feature type="region of interest" description="Disordered" evidence="1">
    <location>
        <begin position="158"/>
        <end position="210"/>
    </location>
</feature>